<dbReference type="InterPro" id="IPR050166">
    <property type="entry name" value="ABC_transporter_ATP-bind"/>
</dbReference>
<evidence type="ECO:0000313" key="6">
    <source>
        <dbReference type="EMBL" id="MBM9469594.1"/>
    </source>
</evidence>
<dbReference type="PANTHER" id="PTHR42788:SF13">
    <property type="entry name" value="ALIPHATIC SULFONATES IMPORT ATP-BINDING PROTEIN SSUB"/>
    <property type="match status" value="1"/>
</dbReference>
<evidence type="ECO:0000256" key="1">
    <source>
        <dbReference type="ARBA" id="ARBA00022448"/>
    </source>
</evidence>
<dbReference type="GO" id="GO:0016887">
    <property type="term" value="F:ATP hydrolysis activity"/>
    <property type="evidence" value="ECO:0007669"/>
    <property type="project" value="InterPro"/>
</dbReference>
<dbReference type="InterPro" id="IPR003439">
    <property type="entry name" value="ABC_transporter-like_ATP-bd"/>
</dbReference>
<dbReference type="Pfam" id="PF00005">
    <property type="entry name" value="ABC_tran"/>
    <property type="match status" value="1"/>
</dbReference>
<dbReference type="PROSITE" id="PS50893">
    <property type="entry name" value="ABC_TRANSPORTER_2"/>
    <property type="match status" value="1"/>
</dbReference>
<keyword evidence="3 6" id="KW-0067">ATP-binding</keyword>
<dbReference type="EMBL" id="JAERWK010000030">
    <property type="protein sequence ID" value="MBM9469594.1"/>
    <property type="molecule type" value="Genomic_DNA"/>
</dbReference>
<protein>
    <submittedName>
        <fullName evidence="6">ABC transporter ATP-binding protein</fullName>
    </submittedName>
</protein>
<dbReference type="SMART" id="SM00382">
    <property type="entry name" value="AAA"/>
    <property type="match status" value="1"/>
</dbReference>
<comment type="caution">
    <text evidence="6">The sequence shown here is derived from an EMBL/GenBank/DDBJ whole genome shotgun (WGS) entry which is preliminary data.</text>
</comment>
<dbReference type="Proteomes" id="UP000663792">
    <property type="component" value="Unassembled WGS sequence"/>
</dbReference>
<dbReference type="RefSeq" id="WP_205262558.1">
    <property type="nucleotide sequence ID" value="NZ_JAERWK010000030.1"/>
</dbReference>
<accession>A0A938YGQ7</accession>
<evidence type="ECO:0000256" key="3">
    <source>
        <dbReference type="ARBA" id="ARBA00022840"/>
    </source>
</evidence>
<sequence length="291" mass="31446">MTAPAAPATAPTPTPTPTPTGSVPVTDGHIVVDSVGKDYVALDGHVVHGLQPVSLSIEKGAFVSVVGRSGCGKSTFLRLVAGLEDLTTGSITIGAERVSGPPDSVRYVFQNYGESLLPWRTVGDNVRFGLRHGHGPRRAHGRTAEDQLIEQHLAEVGLHGTFSRYPGELSGGMQQRVAIARALAASPDVLLLDEPFSAVDALSRGTLQELILRIWQERGLTVLFVTHDIEEALFLSQRVIVLRPQGAGVQRDAAVDIPYPRDQVDFREDERYLALRRDVLGLVLQVEREAS</sequence>
<dbReference type="CDD" id="cd03293">
    <property type="entry name" value="ABC_NrtD_SsuB_transporters"/>
    <property type="match status" value="1"/>
</dbReference>
<dbReference type="InterPro" id="IPR003593">
    <property type="entry name" value="AAA+_ATPase"/>
</dbReference>
<gene>
    <name evidence="6" type="ORF">JL106_20105</name>
</gene>
<dbReference type="InterPro" id="IPR017871">
    <property type="entry name" value="ABC_transporter-like_CS"/>
</dbReference>
<reference evidence="6" key="1">
    <citation type="submission" date="2021-01" db="EMBL/GenBank/DDBJ databases">
        <title>YIM 132084 draft genome.</title>
        <authorList>
            <person name="An D."/>
        </authorList>
    </citation>
    <scope>NUCLEOTIDE SEQUENCE</scope>
    <source>
        <strain evidence="6">YIM 132084</strain>
    </source>
</reference>
<dbReference type="AlphaFoldDB" id="A0A938YGQ7"/>
<feature type="domain" description="ABC transporter" evidence="5">
    <location>
        <begin position="30"/>
        <end position="269"/>
    </location>
</feature>
<dbReference type="PROSITE" id="PS00211">
    <property type="entry name" value="ABC_TRANSPORTER_1"/>
    <property type="match status" value="1"/>
</dbReference>
<name>A0A938YGQ7_9ACTN</name>
<feature type="region of interest" description="Disordered" evidence="4">
    <location>
        <begin position="1"/>
        <end position="26"/>
    </location>
</feature>
<keyword evidence="1" id="KW-0813">Transport</keyword>
<dbReference type="PANTHER" id="PTHR42788">
    <property type="entry name" value="TAURINE IMPORT ATP-BINDING PROTEIN-RELATED"/>
    <property type="match status" value="1"/>
</dbReference>
<dbReference type="GO" id="GO:0005524">
    <property type="term" value="F:ATP binding"/>
    <property type="evidence" value="ECO:0007669"/>
    <property type="project" value="UniProtKB-KW"/>
</dbReference>
<proteinExistence type="predicted"/>
<organism evidence="6 7">
    <name type="scientific">Nakamurella leprariae</name>
    <dbReference type="NCBI Taxonomy" id="2803911"/>
    <lineage>
        <taxon>Bacteria</taxon>
        <taxon>Bacillati</taxon>
        <taxon>Actinomycetota</taxon>
        <taxon>Actinomycetes</taxon>
        <taxon>Nakamurellales</taxon>
        <taxon>Nakamurellaceae</taxon>
        <taxon>Nakamurella</taxon>
    </lineage>
</organism>
<evidence type="ECO:0000256" key="4">
    <source>
        <dbReference type="SAM" id="MobiDB-lite"/>
    </source>
</evidence>
<evidence type="ECO:0000259" key="5">
    <source>
        <dbReference type="PROSITE" id="PS50893"/>
    </source>
</evidence>
<dbReference type="InterPro" id="IPR027417">
    <property type="entry name" value="P-loop_NTPase"/>
</dbReference>
<evidence type="ECO:0000313" key="7">
    <source>
        <dbReference type="Proteomes" id="UP000663792"/>
    </source>
</evidence>
<keyword evidence="7" id="KW-1185">Reference proteome</keyword>
<evidence type="ECO:0000256" key="2">
    <source>
        <dbReference type="ARBA" id="ARBA00022741"/>
    </source>
</evidence>
<keyword evidence="2" id="KW-0547">Nucleotide-binding</keyword>
<dbReference type="SUPFAM" id="SSF52540">
    <property type="entry name" value="P-loop containing nucleoside triphosphate hydrolases"/>
    <property type="match status" value="1"/>
</dbReference>
<dbReference type="Gene3D" id="3.40.50.300">
    <property type="entry name" value="P-loop containing nucleotide triphosphate hydrolases"/>
    <property type="match status" value="1"/>
</dbReference>